<dbReference type="EnsemblMetazoa" id="CapteT137621">
    <property type="protein sequence ID" value="CapteP137621"/>
    <property type="gene ID" value="CapteG137621"/>
</dbReference>
<reference evidence="7" key="3">
    <citation type="submission" date="2015-06" db="UniProtKB">
        <authorList>
            <consortium name="EnsemblMetazoa"/>
        </authorList>
    </citation>
    <scope>IDENTIFICATION</scope>
</reference>
<dbReference type="STRING" id="283909.R7TMG9"/>
<dbReference type="SUPFAM" id="SSF54928">
    <property type="entry name" value="RNA-binding domain, RBD"/>
    <property type="match status" value="1"/>
</dbReference>
<gene>
    <name evidence="6" type="ORF">CAPTEDRAFT_137621</name>
</gene>
<feature type="domain" description="UPF3" evidence="5">
    <location>
        <begin position="2"/>
        <end position="139"/>
    </location>
</feature>
<dbReference type="EMBL" id="KB309301">
    <property type="protein sequence ID" value="ELT94809.1"/>
    <property type="molecule type" value="Genomic_DNA"/>
</dbReference>
<dbReference type="Gene3D" id="3.30.70.330">
    <property type="match status" value="1"/>
</dbReference>
<dbReference type="GO" id="GO:0005730">
    <property type="term" value="C:nucleolus"/>
    <property type="evidence" value="ECO:0007669"/>
    <property type="project" value="TreeGrafter"/>
</dbReference>
<organism evidence="6">
    <name type="scientific">Capitella teleta</name>
    <name type="common">Polychaete worm</name>
    <dbReference type="NCBI Taxonomy" id="283909"/>
    <lineage>
        <taxon>Eukaryota</taxon>
        <taxon>Metazoa</taxon>
        <taxon>Spiralia</taxon>
        <taxon>Lophotrochozoa</taxon>
        <taxon>Annelida</taxon>
        <taxon>Polychaeta</taxon>
        <taxon>Sedentaria</taxon>
        <taxon>Scolecida</taxon>
        <taxon>Capitellidae</taxon>
        <taxon>Capitella</taxon>
    </lineage>
</organism>
<reference evidence="8" key="1">
    <citation type="submission" date="2012-12" db="EMBL/GenBank/DDBJ databases">
        <authorList>
            <person name="Hellsten U."/>
            <person name="Grimwood J."/>
            <person name="Chapman J.A."/>
            <person name="Shapiro H."/>
            <person name="Aerts A."/>
            <person name="Otillar R.P."/>
            <person name="Terry A.Y."/>
            <person name="Boore J.L."/>
            <person name="Simakov O."/>
            <person name="Marletaz F."/>
            <person name="Cho S.-J."/>
            <person name="Edsinger-Gonzales E."/>
            <person name="Havlak P."/>
            <person name="Kuo D.-H."/>
            <person name="Larsson T."/>
            <person name="Lv J."/>
            <person name="Arendt D."/>
            <person name="Savage R."/>
            <person name="Osoegawa K."/>
            <person name="de Jong P."/>
            <person name="Lindberg D.R."/>
            <person name="Seaver E.C."/>
            <person name="Weisblat D.A."/>
            <person name="Putnam N.H."/>
            <person name="Grigoriev I.V."/>
            <person name="Rokhsar D.S."/>
        </authorList>
    </citation>
    <scope>NUCLEOTIDE SEQUENCE</scope>
    <source>
        <strain evidence="8">I ESC-2004</strain>
    </source>
</reference>
<name>R7TMG9_CAPTE</name>
<dbReference type="GO" id="GO:0005737">
    <property type="term" value="C:cytoplasm"/>
    <property type="evidence" value="ECO:0007669"/>
    <property type="project" value="TreeGrafter"/>
</dbReference>
<evidence type="ECO:0000313" key="7">
    <source>
        <dbReference type="EnsemblMetazoa" id="CapteP137621"/>
    </source>
</evidence>
<accession>R7TMG9</accession>
<evidence type="ECO:0000256" key="3">
    <source>
        <dbReference type="ARBA" id="ARBA00023161"/>
    </source>
</evidence>
<dbReference type="PANTHER" id="PTHR13112">
    <property type="entry name" value="UPF3 REGULATOR OF NONSENSE TRANSCRIPTS-LIKE PROTEIN"/>
    <property type="match status" value="1"/>
</dbReference>
<dbReference type="PANTHER" id="PTHR13112:SF0">
    <property type="entry name" value="FI21285P1"/>
    <property type="match status" value="1"/>
</dbReference>
<dbReference type="OMA" id="THCRINN"/>
<keyword evidence="4" id="KW-0539">Nucleus</keyword>
<evidence type="ECO:0000256" key="1">
    <source>
        <dbReference type="ARBA" id="ARBA00004123"/>
    </source>
</evidence>
<evidence type="ECO:0000256" key="2">
    <source>
        <dbReference type="ARBA" id="ARBA00005991"/>
    </source>
</evidence>
<dbReference type="EMBL" id="AMQN01012107">
    <property type="status" value="NOT_ANNOTATED_CDS"/>
    <property type="molecule type" value="Genomic_DNA"/>
</dbReference>
<evidence type="ECO:0000256" key="4">
    <source>
        <dbReference type="ARBA" id="ARBA00023242"/>
    </source>
</evidence>
<protein>
    <recommendedName>
        <fullName evidence="5">UPF3 domain-containing protein</fullName>
    </recommendedName>
</protein>
<dbReference type="GO" id="GO:0000184">
    <property type="term" value="P:nuclear-transcribed mRNA catabolic process, nonsense-mediated decay"/>
    <property type="evidence" value="ECO:0007669"/>
    <property type="project" value="UniProtKB-KW"/>
</dbReference>
<dbReference type="GO" id="GO:0003729">
    <property type="term" value="F:mRNA binding"/>
    <property type="evidence" value="ECO:0007669"/>
    <property type="project" value="TreeGrafter"/>
</dbReference>
<comment type="subcellular location">
    <subcellularLocation>
        <location evidence="1">Nucleus</location>
    </subcellularLocation>
</comment>
<reference evidence="6 8" key="2">
    <citation type="journal article" date="2013" name="Nature">
        <title>Insights into bilaterian evolution from three spiralian genomes.</title>
        <authorList>
            <person name="Simakov O."/>
            <person name="Marletaz F."/>
            <person name="Cho S.J."/>
            <person name="Edsinger-Gonzales E."/>
            <person name="Havlak P."/>
            <person name="Hellsten U."/>
            <person name="Kuo D.H."/>
            <person name="Larsson T."/>
            <person name="Lv J."/>
            <person name="Arendt D."/>
            <person name="Savage R."/>
            <person name="Osoegawa K."/>
            <person name="de Jong P."/>
            <person name="Grimwood J."/>
            <person name="Chapman J.A."/>
            <person name="Shapiro H."/>
            <person name="Aerts A."/>
            <person name="Otillar R.P."/>
            <person name="Terry A.Y."/>
            <person name="Boore J.L."/>
            <person name="Grigoriev I.V."/>
            <person name="Lindberg D.R."/>
            <person name="Seaver E.C."/>
            <person name="Weisblat D.A."/>
            <person name="Putnam N.H."/>
            <person name="Rokhsar D.S."/>
        </authorList>
    </citation>
    <scope>NUCLEOTIDE SEQUENCE</scope>
    <source>
        <strain evidence="6 8">I ESC-2004</strain>
    </source>
</reference>
<comment type="similarity">
    <text evidence="2">Belongs to the RENT3 family.</text>
</comment>
<dbReference type="Proteomes" id="UP000014760">
    <property type="component" value="Unassembled WGS sequence"/>
</dbReference>
<evidence type="ECO:0000313" key="8">
    <source>
        <dbReference type="Proteomes" id="UP000014760"/>
    </source>
</evidence>
<dbReference type="InterPro" id="IPR035979">
    <property type="entry name" value="RBD_domain_sf"/>
</dbReference>
<dbReference type="OrthoDB" id="18087at2759"/>
<dbReference type="InterPro" id="IPR012677">
    <property type="entry name" value="Nucleotide-bd_a/b_plait_sf"/>
</dbReference>
<keyword evidence="8" id="KW-1185">Reference proteome</keyword>
<dbReference type="Pfam" id="PF03467">
    <property type="entry name" value="Smg4_UPF3"/>
    <property type="match status" value="1"/>
</dbReference>
<proteinExistence type="inferred from homology"/>
<evidence type="ECO:0000313" key="6">
    <source>
        <dbReference type="EMBL" id="ELT94809.1"/>
    </source>
</evidence>
<dbReference type="CDD" id="cd12455">
    <property type="entry name" value="RRM_like_Smg4_UPF3"/>
    <property type="match status" value="1"/>
</dbReference>
<evidence type="ECO:0000259" key="5">
    <source>
        <dbReference type="Pfam" id="PF03467"/>
    </source>
</evidence>
<keyword evidence="3" id="KW-0866">Nonsense-mediated mRNA decay</keyword>
<dbReference type="HOGENOM" id="CLU_041202_2_1_1"/>
<feature type="non-terminal residue" evidence="6">
    <location>
        <position position="1"/>
    </location>
</feature>
<dbReference type="InterPro" id="IPR039722">
    <property type="entry name" value="Upf3"/>
</dbReference>
<dbReference type="InterPro" id="IPR005120">
    <property type="entry name" value="UPF3_dom"/>
</dbReference>
<dbReference type="AlphaFoldDB" id="R7TMG9"/>
<sequence length="172" mass="19917">QIVVRRLPPSLTAEEFIDLTSPIPDHDFFYFTQDNSKMGEQAFTRAYINFVSYEDILIFQEKFDGYIFVDQKGNEFPAVVEFAPFQKVPKKKTRKPDVKMATIENDPDFLKFLDGLDQKSSESAPAVDTILEEIEAKERELKGQSSSSVWRFIITHYICREQRSIEDDDSAD</sequence>
<dbReference type="GO" id="GO:0045727">
    <property type="term" value="P:positive regulation of translation"/>
    <property type="evidence" value="ECO:0007669"/>
    <property type="project" value="TreeGrafter"/>
</dbReference>